<keyword evidence="2" id="KW-1185">Reference proteome</keyword>
<accession>A0ABR5KIC9</accession>
<proteinExistence type="predicted"/>
<evidence type="ECO:0000313" key="1">
    <source>
        <dbReference type="EMBL" id="KPC13978.1"/>
    </source>
</evidence>
<sequence length="39" mass="4387">MRLAALKARLTAPSARWSQFHAGLHSSAKLNFEGDDYLR</sequence>
<dbReference type="Proteomes" id="UP000037943">
    <property type="component" value="Unassembled WGS sequence"/>
</dbReference>
<name>A0ABR5KIC9_PSEAV</name>
<dbReference type="EMBL" id="LGLK01000075">
    <property type="protein sequence ID" value="KPC13978.1"/>
    <property type="molecule type" value="Genomic_DNA"/>
</dbReference>
<protein>
    <submittedName>
        <fullName evidence="1">Uncharacterized protein</fullName>
    </submittedName>
</protein>
<comment type="caution">
    <text evidence="1">The sequence shown here is derived from an EMBL/GenBank/DDBJ whole genome shotgun (WGS) entry which is preliminary data.</text>
</comment>
<organism evidence="1 2">
    <name type="scientific">Pseudomonas amygdali pv. lachrymans</name>
    <name type="common">Pseudomonas syringae pv. lachrymans</name>
    <dbReference type="NCBI Taxonomy" id="53707"/>
    <lineage>
        <taxon>Bacteria</taxon>
        <taxon>Pseudomonadati</taxon>
        <taxon>Pseudomonadota</taxon>
        <taxon>Gammaproteobacteria</taxon>
        <taxon>Pseudomonadales</taxon>
        <taxon>Pseudomonadaceae</taxon>
        <taxon>Pseudomonas</taxon>
        <taxon>Pseudomonas amygdali</taxon>
    </lineage>
</organism>
<gene>
    <name evidence="1" type="ORF">AC499_4362</name>
</gene>
<reference evidence="1 2" key="1">
    <citation type="submission" date="2015-07" db="EMBL/GenBank/DDBJ databases">
        <authorList>
            <person name="O'Brien H.E."/>
            <person name="Thakur S."/>
            <person name="Gong Y."/>
            <person name="Wang P.W."/>
            <person name="Guttman D.S."/>
        </authorList>
    </citation>
    <scope>NUCLEOTIDE SEQUENCE [LARGE SCALE GENOMIC DNA]</scope>
    <source>
        <strain evidence="1 2">107</strain>
    </source>
</reference>
<reference evidence="1 2" key="2">
    <citation type="submission" date="2015-10" db="EMBL/GenBank/DDBJ databases">
        <title>Comparative genomics and high-throughput reverse genetic screens identify a new phytobacterial MAMP and an Arabidopsis receptor required for immune elicitation.</title>
        <authorList>
            <person name="Mott G.A."/>
            <person name="Thakur S."/>
            <person name="Wang P.W."/>
            <person name="Desveaux D."/>
            <person name="Guttman D.S."/>
        </authorList>
    </citation>
    <scope>NUCLEOTIDE SEQUENCE [LARGE SCALE GENOMIC DNA]</scope>
    <source>
        <strain evidence="1 2">107</strain>
    </source>
</reference>
<evidence type="ECO:0000313" key="2">
    <source>
        <dbReference type="Proteomes" id="UP000037943"/>
    </source>
</evidence>